<dbReference type="EMBL" id="CAJOBC010004969">
    <property type="protein sequence ID" value="CAF3846773.1"/>
    <property type="molecule type" value="Genomic_DNA"/>
</dbReference>
<dbReference type="Pfam" id="PF02995">
    <property type="entry name" value="DUF229"/>
    <property type="match status" value="1"/>
</dbReference>
<reference evidence="1" key="1">
    <citation type="submission" date="2021-02" db="EMBL/GenBank/DDBJ databases">
        <authorList>
            <person name="Nowell W R."/>
        </authorList>
    </citation>
    <scope>NUCLEOTIDE SEQUENCE</scope>
</reference>
<dbReference type="Gene3D" id="3.40.720.10">
    <property type="entry name" value="Alkaline Phosphatase, subunit A"/>
    <property type="match status" value="1"/>
</dbReference>
<dbReference type="GO" id="GO:0005615">
    <property type="term" value="C:extracellular space"/>
    <property type="evidence" value="ECO:0007669"/>
    <property type="project" value="TreeGrafter"/>
</dbReference>
<dbReference type="InterPro" id="IPR017850">
    <property type="entry name" value="Alkaline_phosphatase_core_sf"/>
</dbReference>
<name>A0A814ML12_9BILA</name>
<protein>
    <recommendedName>
        <fullName evidence="4">Sulfatase N-terminal domain-containing protein</fullName>
    </recommendedName>
</protein>
<evidence type="ECO:0000313" key="3">
    <source>
        <dbReference type="Proteomes" id="UP000663829"/>
    </source>
</evidence>
<proteinExistence type="predicted"/>
<accession>A0A814ML12</accession>
<evidence type="ECO:0008006" key="4">
    <source>
        <dbReference type="Google" id="ProtNLM"/>
    </source>
</evidence>
<organism evidence="1 3">
    <name type="scientific">Didymodactylos carnosus</name>
    <dbReference type="NCBI Taxonomy" id="1234261"/>
    <lineage>
        <taxon>Eukaryota</taxon>
        <taxon>Metazoa</taxon>
        <taxon>Spiralia</taxon>
        <taxon>Gnathifera</taxon>
        <taxon>Rotifera</taxon>
        <taxon>Eurotatoria</taxon>
        <taxon>Bdelloidea</taxon>
        <taxon>Philodinida</taxon>
        <taxon>Philodinidae</taxon>
        <taxon>Didymodactylos</taxon>
    </lineage>
</organism>
<dbReference type="Proteomes" id="UP000663829">
    <property type="component" value="Unassembled WGS sequence"/>
</dbReference>
<evidence type="ECO:0000313" key="2">
    <source>
        <dbReference type="EMBL" id="CAF3846773.1"/>
    </source>
</evidence>
<keyword evidence="3" id="KW-1185">Reference proteome</keyword>
<dbReference type="OrthoDB" id="413313at2759"/>
<dbReference type="EMBL" id="CAJNOQ010004968">
    <property type="protein sequence ID" value="CAF1080848.1"/>
    <property type="molecule type" value="Genomic_DNA"/>
</dbReference>
<dbReference type="PANTHER" id="PTHR10974">
    <property type="entry name" value="FI08016P-RELATED"/>
    <property type="match status" value="1"/>
</dbReference>
<dbReference type="SUPFAM" id="SSF53649">
    <property type="entry name" value="Alkaline phosphatase-like"/>
    <property type="match status" value="1"/>
</dbReference>
<evidence type="ECO:0000313" key="1">
    <source>
        <dbReference type="EMBL" id="CAF1080848.1"/>
    </source>
</evidence>
<dbReference type="Proteomes" id="UP000681722">
    <property type="component" value="Unassembled WGS sequence"/>
</dbReference>
<dbReference type="InterPro" id="IPR004245">
    <property type="entry name" value="DUF229"/>
</dbReference>
<dbReference type="AlphaFoldDB" id="A0A814ML12"/>
<dbReference type="PANTHER" id="PTHR10974:SF1">
    <property type="entry name" value="FI08016P-RELATED"/>
    <property type="match status" value="1"/>
</dbReference>
<sequence>MFCGSGKFGWGKANVKYKTHNIPCTAKDFIFNVFKANGYSTALISNMCVDYIGDYYGRTSAYHVDYESVMWSCHPEYDVDGQWNSVVGPYGVKRRCIDGRYVHSYQLDVIKDFVQKHDSKHLPYFSFVSFIEGHEPSMEVVGMVDQELSTLVQYLTSNELNQPPIILLVADHGLHYGPMFQQTTAGKMEWRLPILIAITPNQYLSDTTKQTLIENEYHLVTPRDLYWTLYNMATDSISKPLHTDDLRRPSLFHKLSFERDCVSEGIPQHLCACSQDGIKINPSLYVNETST</sequence>
<gene>
    <name evidence="1" type="ORF">GPM918_LOCUS17760</name>
    <name evidence="2" type="ORF">SRO942_LOCUS17759</name>
</gene>
<comment type="caution">
    <text evidence="1">The sequence shown here is derived from an EMBL/GenBank/DDBJ whole genome shotgun (WGS) entry which is preliminary data.</text>
</comment>